<dbReference type="SUPFAM" id="SSF52266">
    <property type="entry name" value="SGNH hydrolase"/>
    <property type="match status" value="1"/>
</dbReference>
<dbReference type="InterPro" id="IPR036514">
    <property type="entry name" value="SGNH_hydro_sf"/>
</dbReference>
<evidence type="ECO:0000256" key="1">
    <source>
        <dbReference type="SAM" id="MobiDB-lite"/>
    </source>
</evidence>
<organism evidence="3 4">
    <name type="scientific">Streptomyces xinghaiensis</name>
    <dbReference type="NCBI Taxonomy" id="1038928"/>
    <lineage>
        <taxon>Bacteria</taxon>
        <taxon>Bacillati</taxon>
        <taxon>Actinomycetota</taxon>
        <taxon>Actinomycetes</taxon>
        <taxon>Kitasatosporales</taxon>
        <taxon>Streptomycetaceae</taxon>
        <taxon>Streptomyces</taxon>
    </lineage>
</organism>
<dbReference type="AlphaFoldDB" id="A0A3M8EXG5"/>
<dbReference type="Proteomes" id="UP000028058">
    <property type="component" value="Unassembled WGS sequence"/>
</dbReference>
<feature type="compositionally biased region" description="Basic residues" evidence="1">
    <location>
        <begin position="14"/>
        <end position="29"/>
    </location>
</feature>
<sequence length="442" mass="46764">MPAGRRPHADRALRGGRRGRGSCRAPHHRGGPDFAAGRRILHINPATGAASSPAAAATSPPSSPRTSSTRLFWASWATPSPPASAPPAPRPPPQPCWGKALADSSGRPVRVVNVARVGSGARDLASQHQRLMKAMGPTGAIPDLVVVVTGANDVMPVPFRLTSAARTLSESVADLTRQGAHVVVATCPALGAVTTLPRPARTLLHAAGLRLARLQHEQALRTGGTVVLHREVSPAVAADPTLLADDGFHPGDRGYALAADKLLTALAARPDRKAEPSQNPGGDLRPLSAGQLLTSPLHVRARAPVLRPAHRVPAPPGICRSHAGRGAPRQKRPPARETASGHWTLPACRDRARSLCGSPPPGRLRSVQFRLAVRKAAKAVGRRARCAESSRTRTERRPGVRRCTRRQPGGPAPVRPRPRGPRGTPRSRRTARPHSRPAADRR</sequence>
<reference evidence="3 4" key="1">
    <citation type="journal article" date="2014" name="Genome Announc.">
        <title>Draft Genome Sequence of Streptomyces fradiae ATCC 19609, a Strain Highly Sensitive to Antibiotics.</title>
        <authorList>
            <person name="Bekker O.B."/>
            <person name="Klimina K.M."/>
            <person name="Vatlin A.A."/>
            <person name="Zakharevich N.V."/>
            <person name="Kasianov A.S."/>
            <person name="Danilenko V.N."/>
        </authorList>
    </citation>
    <scope>NUCLEOTIDE SEQUENCE [LARGE SCALE GENOMIC DNA]</scope>
    <source>
        <strain evidence="3 4">ATCC 19609</strain>
    </source>
</reference>
<feature type="region of interest" description="Disordered" evidence="1">
    <location>
        <begin position="1"/>
        <end position="103"/>
    </location>
</feature>
<dbReference type="EMBL" id="JNAD02000013">
    <property type="protein sequence ID" value="RKM92619.1"/>
    <property type="molecule type" value="Genomic_DNA"/>
</dbReference>
<name>A0A3M8EXG5_9ACTN</name>
<accession>A0A3M8EXG5</accession>
<feature type="compositionally biased region" description="Basic and acidic residues" evidence="1">
    <location>
        <begin position="385"/>
        <end position="398"/>
    </location>
</feature>
<dbReference type="Gene3D" id="3.40.50.1110">
    <property type="entry name" value="SGNH hydrolase"/>
    <property type="match status" value="1"/>
</dbReference>
<feature type="compositionally biased region" description="Basic residues" evidence="1">
    <location>
        <begin position="416"/>
        <end position="435"/>
    </location>
</feature>
<evidence type="ECO:0000313" key="3">
    <source>
        <dbReference type="EMBL" id="RKM92619.1"/>
    </source>
</evidence>
<evidence type="ECO:0000313" key="4">
    <source>
        <dbReference type="Proteomes" id="UP000028058"/>
    </source>
</evidence>
<feature type="region of interest" description="Disordered" evidence="1">
    <location>
        <begin position="383"/>
        <end position="442"/>
    </location>
</feature>
<feature type="compositionally biased region" description="Low complexity" evidence="1">
    <location>
        <begin position="45"/>
        <end position="78"/>
    </location>
</feature>
<proteinExistence type="predicted"/>
<evidence type="ECO:0000259" key="2">
    <source>
        <dbReference type="Pfam" id="PF13472"/>
    </source>
</evidence>
<feature type="compositionally biased region" description="Pro residues" evidence="1">
    <location>
        <begin position="79"/>
        <end position="95"/>
    </location>
</feature>
<dbReference type="InterPro" id="IPR013830">
    <property type="entry name" value="SGNH_hydro"/>
</dbReference>
<comment type="caution">
    <text evidence="3">The sequence shown here is derived from an EMBL/GenBank/DDBJ whole genome shotgun (WGS) entry which is preliminary data.</text>
</comment>
<feature type="domain" description="SGNH hydrolase-type esterase" evidence="2">
    <location>
        <begin position="94"/>
        <end position="257"/>
    </location>
</feature>
<gene>
    <name evidence="3" type="ORF">SFRA_024850</name>
</gene>
<keyword evidence="4" id="KW-1185">Reference proteome</keyword>
<protein>
    <recommendedName>
        <fullName evidence="2">SGNH hydrolase-type esterase domain-containing protein</fullName>
    </recommendedName>
</protein>
<feature type="region of interest" description="Disordered" evidence="1">
    <location>
        <begin position="270"/>
        <end position="289"/>
    </location>
</feature>
<feature type="region of interest" description="Disordered" evidence="1">
    <location>
        <begin position="305"/>
        <end position="344"/>
    </location>
</feature>
<dbReference type="Pfam" id="PF13472">
    <property type="entry name" value="Lipase_GDSL_2"/>
    <property type="match status" value="1"/>
</dbReference>